<dbReference type="Gene3D" id="1.20.1110.10">
    <property type="entry name" value="Calcium-transporting ATPase, transmembrane domain"/>
    <property type="match status" value="1"/>
</dbReference>
<dbReference type="SUPFAM" id="SSF81665">
    <property type="entry name" value="Calcium ATPase, transmembrane domain M"/>
    <property type="match status" value="1"/>
</dbReference>
<reference evidence="22" key="2">
    <citation type="submission" date="2020-11" db="EMBL/GenBank/DDBJ databases">
        <authorList>
            <consortium name="DOE Joint Genome Institute"/>
            <person name="Kuo A."/>
            <person name="Miyauchi S."/>
            <person name="Kiss E."/>
            <person name="Drula E."/>
            <person name="Kohler A."/>
            <person name="Sanchez-Garcia M."/>
            <person name="Andreopoulos B."/>
            <person name="Barry K.W."/>
            <person name="Bonito G."/>
            <person name="Buee M."/>
            <person name="Carver A."/>
            <person name="Chen C."/>
            <person name="Cichocki N."/>
            <person name="Clum A."/>
            <person name="Culley D."/>
            <person name="Crous P.W."/>
            <person name="Fauchery L."/>
            <person name="Girlanda M."/>
            <person name="Hayes R."/>
            <person name="Keri Z."/>
            <person name="Labutti K."/>
            <person name="Lipzen A."/>
            <person name="Lombard V."/>
            <person name="Magnuson J."/>
            <person name="Maillard F."/>
            <person name="Morin E."/>
            <person name="Murat C."/>
            <person name="Nolan M."/>
            <person name="Ohm R."/>
            <person name="Pangilinan J."/>
            <person name="Pereira M."/>
            <person name="Perotto S."/>
            <person name="Peter M."/>
            <person name="Riley R."/>
            <person name="Sitrit Y."/>
            <person name="Stielow B."/>
            <person name="Szollosi G."/>
            <person name="Zifcakova L."/>
            <person name="Stursova M."/>
            <person name="Spatafora J.W."/>
            <person name="Tedersoo L."/>
            <person name="Vaario L.-M."/>
            <person name="Yamada A."/>
            <person name="Yan M."/>
            <person name="Wang P."/>
            <person name="Xu J."/>
            <person name="Bruns T."/>
            <person name="Baldrian P."/>
            <person name="Vilgalys R."/>
            <person name="Henrissat B."/>
            <person name="Grigoriev I.V."/>
            <person name="Hibbett D."/>
            <person name="Nagy L.G."/>
            <person name="Martin F.M."/>
        </authorList>
    </citation>
    <scope>NUCLEOTIDE SEQUENCE</scope>
    <source>
        <strain evidence="22">UH-Tt-Lm1</strain>
    </source>
</reference>
<evidence type="ECO:0000256" key="8">
    <source>
        <dbReference type="ARBA" id="ARBA00022837"/>
    </source>
</evidence>
<feature type="transmembrane region" description="Helical" evidence="17">
    <location>
        <begin position="563"/>
        <end position="585"/>
    </location>
</feature>
<evidence type="ECO:0000256" key="2">
    <source>
        <dbReference type="ARBA" id="ARBA00022448"/>
    </source>
</evidence>
<feature type="region of interest" description="Disordered" evidence="18">
    <location>
        <begin position="32"/>
        <end position="215"/>
    </location>
</feature>
<dbReference type="PANTHER" id="PTHR24093:SF369">
    <property type="entry name" value="CALCIUM-TRANSPORTING ATPASE"/>
    <property type="match status" value="1"/>
</dbReference>
<evidence type="ECO:0000256" key="15">
    <source>
        <dbReference type="ARBA" id="ARBA00038148"/>
    </source>
</evidence>
<evidence type="ECO:0000256" key="6">
    <source>
        <dbReference type="ARBA" id="ARBA00022723"/>
    </source>
</evidence>
<feature type="transmembrane region" description="Helical" evidence="17">
    <location>
        <begin position="1234"/>
        <end position="1257"/>
    </location>
</feature>
<keyword evidence="9 17" id="KW-0067">ATP-binding</keyword>
<evidence type="ECO:0000256" key="11">
    <source>
        <dbReference type="ARBA" id="ARBA00022967"/>
    </source>
</evidence>
<keyword evidence="3" id="KW-0926">Vacuole</keyword>
<dbReference type="SFLD" id="SFLDF00027">
    <property type="entry name" value="p-type_atpase"/>
    <property type="match status" value="1"/>
</dbReference>
<dbReference type="PANTHER" id="PTHR24093">
    <property type="entry name" value="CATION TRANSPORTING ATPASE"/>
    <property type="match status" value="1"/>
</dbReference>
<feature type="transmembrane region" description="Helical" evidence="17">
    <location>
        <begin position="605"/>
        <end position="633"/>
    </location>
</feature>
<evidence type="ECO:0000256" key="13">
    <source>
        <dbReference type="ARBA" id="ARBA00023065"/>
    </source>
</evidence>
<comment type="similarity">
    <text evidence="15 17">Belongs to the cation transport ATPase (P-type) (TC 3.A.3) family.</text>
</comment>
<gene>
    <name evidence="22" type="ORF">BJ322DRAFT_1019894</name>
</gene>
<dbReference type="NCBIfam" id="TIGR01517">
    <property type="entry name" value="ATPase-IIB_Ca"/>
    <property type="match status" value="1"/>
</dbReference>
<accession>A0A9P6HIE2</accession>
<evidence type="ECO:0000256" key="7">
    <source>
        <dbReference type="ARBA" id="ARBA00022741"/>
    </source>
</evidence>
<dbReference type="FunFam" id="2.70.150.10:FF:000028">
    <property type="entry name" value="Calcium-transporting ATPase"/>
    <property type="match status" value="1"/>
</dbReference>
<keyword evidence="14 17" id="KW-0472">Membrane</keyword>
<feature type="transmembrane region" description="Helical" evidence="17">
    <location>
        <begin position="1269"/>
        <end position="1288"/>
    </location>
</feature>
<evidence type="ECO:0000256" key="14">
    <source>
        <dbReference type="ARBA" id="ARBA00023136"/>
    </source>
</evidence>
<evidence type="ECO:0000256" key="3">
    <source>
        <dbReference type="ARBA" id="ARBA00022554"/>
    </source>
</evidence>
<proteinExistence type="inferred from homology"/>
<evidence type="ECO:0000256" key="5">
    <source>
        <dbReference type="ARBA" id="ARBA00022692"/>
    </source>
</evidence>
<organism evidence="22 23">
    <name type="scientific">Thelephora terrestris</name>
    <dbReference type="NCBI Taxonomy" id="56493"/>
    <lineage>
        <taxon>Eukaryota</taxon>
        <taxon>Fungi</taxon>
        <taxon>Dikarya</taxon>
        <taxon>Basidiomycota</taxon>
        <taxon>Agaricomycotina</taxon>
        <taxon>Agaricomycetes</taxon>
        <taxon>Thelephorales</taxon>
        <taxon>Thelephoraceae</taxon>
        <taxon>Thelephora</taxon>
    </lineage>
</organism>
<dbReference type="SFLD" id="SFLDG00002">
    <property type="entry name" value="C1.7:_P-type_atpase_like"/>
    <property type="match status" value="1"/>
</dbReference>
<keyword evidence="10" id="KW-0460">Magnesium</keyword>
<dbReference type="SUPFAM" id="SSF81660">
    <property type="entry name" value="Metal cation-transporting ATPase, ATP-binding domain N"/>
    <property type="match status" value="1"/>
</dbReference>
<evidence type="ECO:0000256" key="1">
    <source>
        <dbReference type="ARBA" id="ARBA00004128"/>
    </source>
</evidence>
<comment type="caution">
    <text evidence="17">Lacks conserved residue(s) required for the propagation of feature annotation.</text>
</comment>
<dbReference type="InterPro" id="IPR006408">
    <property type="entry name" value="P-type_ATPase_IIB"/>
</dbReference>
<keyword evidence="23" id="KW-1185">Reference proteome</keyword>
<evidence type="ECO:0000256" key="9">
    <source>
        <dbReference type="ARBA" id="ARBA00022840"/>
    </source>
</evidence>
<comment type="catalytic activity">
    <reaction evidence="16 17">
        <text>Ca(2+)(in) + ATP + H2O = Ca(2+)(out) + ADP + phosphate + H(+)</text>
        <dbReference type="Rhea" id="RHEA:18105"/>
        <dbReference type="ChEBI" id="CHEBI:15377"/>
        <dbReference type="ChEBI" id="CHEBI:15378"/>
        <dbReference type="ChEBI" id="CHEBI:29108"/>
        <dbReference type="ChEBI" id="CHEBI:30616"/>
        <dbReference type="ChEBI" id="CHEBI:43474"/>
        <dbReference type="ChEBI" id="CHEBI:456216"/>
        <dbReference type="EC" id="7.2.2.10"/>
    </reaction>
</comment>
<dbReference type="InterPro" id="IPR008250">
    <property type="entry name" value="ATPase_P-typ_transduc_dom_A_sf"/>
</dbReference>
<dbReference type="EMBL" id="WIUZ02000005">
    <property type="protein sequence ID" value="KAF9787489.1"/>
    <property type="molecule type" value="Genomic_DNA"/>
</dbReference>
<dbReference type="EC" id="7.2.2.10" evidence="17"/>
<feature type="domain" description="P-type ATPase A" evidence="19">
    <location>
        <begin position="418"/>
        <end position="543"/>
    </location>
</feature>
<dbReference type="GO" id="GO:0046872">
    <property type="term" value="F:metal ion binding"/>
    <property type="evidence" value="ECO:0007669"/>
    <property type="project" value="UniProtKB-KW"/>
</dbReference>
<dbReference type="FunFam" id="3.40.1110.10:FF:000031">
    <property type="entry name" value="Calcium-transporting ATPase"/>
    <property type="match status" value="1"/>
</dbReference>
<keyword evidence="8 17" id="KW-0106">Calcium</keyword>
<dbReference type="SUPFAM" id="SSF56784">
    <property type="entry name" value="HAD-like"/>
    <property type="match status" value="1"/>
</dbReference>
<dbReference type="CDD" id="cd02081">
    <property type="entry name" value="P-type_ATPase_Ca_PMCA-like"/>
    <property type="match status" value="1"/>
</dbReference>
<dbReference type="Pfam" id="PF13246">
    <property type="entry name" value="Cation_ATPase"/>
    <property type="match status" value="1"/>
</dbReference>
<protein>
    <recommendedName>
        <fullName evidence="17">Calcium-transporting ATPase</fullName>
        <ecNumber evidence="17">7.2.2.10</ecNumber>
    </recommendedName>
</protein>
<evidence type="ECO:0000256" key="4">
    <source>
        <dbReference type="ARBA" id="ARBA00022568"/>
    </source>
</evidence>
<dbReference type="PROSITE" id="PS00154">
    <property type="entry name" value="ATPASE_E1_E2"/>
    <property type="match status" value="1"/>
</dbReference>
<dbReference type="InterPro" id="IPR023299">
    <property type="entry name" value="ATPase_P-typ_cyto_dom_N"/>
</dbReference>
<evidence type="ECO:0000256" key="12">
    <source>
        <dbReference type="ARBA" id="ARBA00022989"/>
    </source>
</evidence>
<dbReference type="Gene3D" id="2.70.150.10">
    <property type="entry name" value="Calcium-transporting ATPase, cytoplasmic transduction domain A"/>
    <property type="match status" value="1"/>
</dbReference>
<feature type="region of interest" description="Disordered" evidence="18">
    <location>
        <begin position="1410"/>
        <end position="1436"/>
    </location>
</feature>
<feature type="compositionally biased region" description="Basic and acidic residues" evidence="18">
    <location>
        <begin position="181"/>
        <end position="215"/>
    </location>
</feature>
<evidence type="ECO:0000256" key="10">
    <source>
        <dbReference type="ARBA" id="ARBA00022842"/>
    </source>
</evidence>
<dbReference type="InterPro" id="IPR044492">
    <property type="entry name" value="P_typ_ATPase_HD_dom"/>
</dbReference>
<dbReference type="FunFam" id="1.20.1110.10:FF:000039">
    <property type="entry name" value="Calcium-transporting ATPase"/>
    <property type="match status" value="1"/>
</dbReference>
<evidence type="ECO:0000313" key="22">
    <source>
        <dbReference type="EMBL" id="KAF9787489.1"/>
    </source>
</evidence>
<name>A0A9P6HIE2_9AGAM</name>
<dbReference type="Pfam" id="PF00122">
    <property type="entry name" value="E1-E2_ATPase"/>
    <property type="match status" value="1"/>
</dbReference>
<keyword evidence="2 17" id="KW-0813">Transport</keyword>
<comment type="subcellular location">
    <subcellularLocation>
        <location evidence="17">Membrane</location>
        <topology evidence="17">Multi-pass membrane protein</topology>
    </subcellularLocation>
    <subcellularLocation>
        <location evidence="1">Vacuole membrane</location>
        <topology evidence="1">Multi-pass membrane protein</topology>
    </subcellularLocation>
</comment>
<dbReference type="InterPro" id="IPR036412">
    <property type="entry name" value="HAD-like_sf"/>
</dbReference>
<dbReference type="FunFam" id="3.40.50.1000:FF:000018">
    <property type="entry name" value="Calcium-transporting ATPase"/>
    <property type="match status" value="1"/>
</dbReference>
<dbReference type="Gene3D" id="3.40.50.1000">
    <property type="entry name" value="HAD superfamily/HAD-like"/>
    <property type="match status" value="1"/>
</dbReference>
<keyword evidence="7 17" id="KW-0547">Nucleotide-binding</keyword>
<dbReference type="InterPro" id="IPR006068">
    <property type="entry name" value="ATPase_P-typ_cation-transptr_C"/>
</dbReference>
<feature type="transmembrane region" description="Helical" evidence="17">
    <location>
        <begin position="1360"/>
        <end position="1381"/>
    </location>
</feature>
<dbReference type="PRINTS" id="PR00119">
    <property type="entry name" value="CATATPASE"/>
</dbReference>
<feature type="transmembrane region" description="Helical" evidence="17">
    <location>
        <begin position="1084"/>
        <end position="1105"/>
    </location>
</feature>
<dbReference type="InterPro" id="IPR001757">
    <property type="entry name" value="P_typ_ATPase"/>
</dbReference>
<comment type="caution">
    <text evidence="22">The sequence shown here is derived from an EMBL/GenBank/DDBJ whole genome shotgun (WGS) entry which is preliminary data.</text>
</comment>
<feature type="transmembrane region" description="Helical" evidence="17">
    <location>
        <begin position="1159"/>
        <end position="1184"/>
    </location>
</feature>
<comment type="function">
    <text evidence="17">Catalyzes the hydrolysis of ATP coupled with the transport of calcium.</text>
</comment>
<dbReference type="InterPro" id="IPR059000">
    <property type="entry name" value="ATPase_P-type_domA"/>
</dbReference>
<dbReference type="InterPro" id="IPR018303">
    <property type="entry name" value="ATPase_P-typ_P_site"/>
</dbReference>
<feature type="transmembrane region" description="Helical" evidence="17">
    <location>
        <begin position="385"/>
        <end position="403"/>
    </location>
</feature>
<feature type="compositionally biased region" description="Polar residues" evidence="18">
    <location>
        <begin position="125"/>
        <end position="135"/>
    </location>
</feature>
<feature type="compositionally biased region" description="Polar residues" evidence="18">
    <location>
        <begin position="82"/>
        <end position="97"/>
    </location>
</feature>
<keyword evidence="5 17" id="KW-0812">Transmembrane</keyword>
<feature type="compositionally biased region" description="Basic and acidic residues" evidence="18">
    <location>
        <begin position="1410"/>
        <end position="1420"/>
    </location>
</feature>
<dbReference type="InterPro" id="IPR023298">
    <property type="entry name" value="ATPase_P-typ_TM_dom_sf"/>
</dbReference>
<feature type="transmembrane region" description="Helical" evidence="17">
    <location>
        <begin position="1117"/>
        <end position="1138"/>
    </location>
</feature>
<dbReference type="GO" id="GO:0005774">
    <property type="term" value="C:vacuolar membrane"/>
    <property type="evidence" value="ECO:0007669"/>
    <property type="project" value="UniProtKB-SubCell"/>
</dbReference>
<feature type="transmembrane region" description="Helical" evidence="17">
    <location>
        <begin position="348"/>
        <end position="365"/>
    </location>
</feature>
<keyword evidence="11" id="KW-1278">Translocase</keyword>
<dbReference type="InterPro" id="IPR004014">
    <property type="entry name" value="ATPase_P-typ_cation-transptr_N"/>
</dbReference>
<feature type="compositionally biased region" description="Polar residues" evidence="18">
    <location>
        <begin position="166"/>
        <end position="178"/>
    </location>
</feature>
<dbReference type="GO" id="GO:0016887">
    <property type="term" value="F:ATP hydrolysis activity"/>
    <property type="evidence" value="ECO:0007669"/>
    <property type="project" value="InterPro"/>
</dbReference>
<dbReference type="GO" id="GO:0005388">
    <property type="term" value="F:P-type calcium transporter activity"/>
    <property type="evidence" value="ECO:0007669"/>
    <property type="project" value="UniProtKB-EC"/>
</dbReference>
<feature type="transmembrane region" description="Helical" evidence="17">
    <location>
        <begin position="1196"/>
        <end position="1214"/>
    </location>
</feature>
<keyword evidence="6" id="KW-0479">Metal-binding</keyword>
<dbReference type="GO" id="GO:0005886">
    <property type="term" value="C:plasma membrane"/>
    <property type="evidence" value="ECO:0007669"/>
    <property type="project" value="TreeGrafter"/>
</dbReference>
<evidence type="ECO:0000256" key="16">
    <source>
        <dbReference type="ARBA" id="ARBA00048694"/>
    </source>
</evidence>
<keyword evidence="13 17" id="KW-0406">Ion transport</keyword>
<dbReference type="Gene3D" id="3.40.1110.10">
    <property type="entry name" value="Calcium-transporting ATPase, cytoplasmic domain N"/>
    <property type="match status" value="1"/>
</dbReference>
<dbReference type="Pfam" id="PF00690">
    <property type="entry name" value="Cation_ATPase_N"/>
    <property type="match status" value="1"/>
</dbReference>
<dbReference type="GO" id="GO:0006874">
    <property type="term" value="P:intracellular calcium ion homeostasis"/>
    <property type="evidence" value="ECO:0007669"/>
    <property type="project" value="TreeGrafter"/>
</dbReference>
<dbReference type="SFLD" id="SFLDS00003">
    <property type="entry name" value="Haloacid_Dehalogenase"/>
    <property type="match status" value="1"/>
</dbReference>
<evidence type="ECO:0000259" key="19">
    <source>
        <dbReference type="Pfam" id="PF00122"/>
    </source>
</evidence>
<keyword evidence="4 17" id="KW-0109">Calcium transport</keyword>
<evidence type="ECO:0000256" key="18">
    <source>
        <dbReference type="SAM" id="MobiDB-lite"/>
    </source>
</evidence>
<evidence type="ECO:0000259" key="21">
    <source>
        <dbReference type="Pfam" id="PF00690"/>
    </source>
</evidence>
<evidence type="ECO:0000313" key="23">
    <source>
        <dbReference type="Proteomes" id="UP000736335"/>
    </source>
</evidence>
<feature type="compositionally biased region" description="Basic and acidic residues" evidence="18">
    <location>
        <begin position="706"/>
        <end position="720"/>
    </location>
</feature>
<evidence type="ECO:0000256" key="17">
    <source>
        <dbReference type="RuleBase" id="RU361146"/>
    </source>
</evidence>
<dbReference type="OrthoDB" id="3352408at2759"/>
<reference evidence="22" key="1">
    <citation type="journal article" date="2020" name="Nat. Commun.">
        <title>Large-scale genome sequencing of mycorrhizal fungi provides insights into the early evolution of symbiotic traits.</title>
        <authorList>
            <person name="Miyauchi S."/>
            <person name="Kiss E."/>
            <person name="Kuo A."/>
            <person name="Drula E."/>
            <person name="Kohler A."/>
            <person name="Sanchez-Garcia M."/>
            <person name="Morin E."/>
            <person name="Andreopoulos B."/>
            <person name="Barry K.W."/>
            <person name="Bonito G."/>
            <person name="Buee M."/>
            <person name="Carver A."/>
            <person name="Chen C."/>
            <person name="Cichocki N."/>
            <person name="Clum A."/>
            <person name="Culley D."/>
            <person name="Crous P.W."/>
            <person name="Fauchery L."/>
            <person name="Girlanda M."/>
            <person name="Hayes R.D."/>
            <person name="Keri Z."/>
            <person name="LaButti K."/>
            <person name="Lipzen A."/>
            <person name="Lombard V."/>
            <person name="Magnuson J."/>
            <person name="Maillard F."/>
            <person name="Murat C."/>
            <person name="Nolan M."/>
            <person name="Ohm R.A."/>
            <person name="Pangilinan J."/>
            <person name="Pereira M.F."/>
            <person name="Perotto S."/>
            <person name="Peter M."/>
            <person name="Pfister S."/>
            <person name="Riley R."/>
            <person name="Sitrit Y."/>
            <person name="Stielow J.B."/>
            <person name="Szollosi G."/>
            <person name="Zifcakova L."/>
            <person name="Stursova M."/>
            <person name="Spatafora J.W."/>
            <person name="Tedersoo L."/>
            <person name="Vaario L.M."/>
            <person name="Yamada A."/>
            <person name="Yan M."/>
            <person name="Wang P."/>
            <person name="Xu J."/>
            <person name="Bruns T."/>
            <person name="Baldrian P."/>
            <person name="Vilgalys R."/>
            <person name="Dunand C."/>
            <person name="Henrissat B."/>
            <person name="Grigoriev I.V."/>
            <person name="Hibbett D."/>
            <person name="Nagy L.G."/>
            <person name="Martin F.M."/>
        </authorList>
    </citation>
    <scope>NUCLEOTIDE SEQUENCE</scope>
    <source>
        <strain evidence="22">UH-Tt-Lm1</strain>
    </source>
</reference>
<evidence type="ECO:0000259" key="20">
    <source>
        <dbReference type="Pfam" id="PF00689"/>
    </source>
</evidence>
<feature type="region of interest" description="Disordered" evidence="18">
    <location>
        <begin position="692"/>
        <end position="720"/>
    </location>
</feature>
<dbReference type="PRINTS" id="PR00120">
    <property type="entry name" value="HATPASE"/>
</dbReference>
<feature type="domain" description="Cation-transporting P-type ATPase C-terminal" evidence="20">
    <location>
        <begin position="1111"/>
        <end position="1285"/>
    </location>
</feature>
<dbReference type="Pfam" id="PF00689">
    <property type="entry name" value="Cation_ATPase_C"/>
    <property type="match status" value="1"/>
</dbReference>
<dbReference type="SUPFAM" id="SSF81653">
    <property type="entry name" value="Calcium ATPase, transduction domain A"/>
    <property type="match status" value="1"/>
</dbReference>
<sequence length="1436" mass="156474">MHNGSDLEIPAIVTEDLSSTPQIHVNQLEEFVPLAPPPSSNGYSKEYSDPSMLSPGILKPARRSFDSTTDEDRSSLMPPSPTLSAQSSVHFTNTTALRENRPGDGATSLALLSPNGPHRSHSRRPSNATMTSTEGTVADHSPGVSHLYPGTSDNTTSARSAVETLHSPTQTHVGSNSDFGDYDRTKSHEMARDRDRVRSDAQGTLEERGDDHGHGEKAMELDLTRDGHIDPAPYRFRPYHLASLVDPKNLDALEVFGGIVGLLSGLGVDPISGLLIGGPLSQSNDSPAVVVTDPSGEKGNAPVRYSHEGPPFSGTVEDRRRVYGSNVLPVQKSRSLLRLMWLALKDRVLIMLSIAAVISLALGFFQDFGPGRDPTQPPVDWVEGVAIIGAIFIVVMVGSLNDWQKERQFRILNDKKEERGVKVIRCGDEHVIDVKDLLVGDIALLEPGEIIPCDGVFISGHNVRCDESGATGESDAIKKVSYDDCIALRESAKYAIHDAHGFDAAHMHTDCFMVSGSKVLEGYGKYVVIAVGQKSFNGRIMMALRGDPDPTPLQEKLNELAELIAKIGGAAGLALFTALMIRFFVQLGTGEPARTANEKGIAFTQILIISVTLVVVAVPEGLPLAVTLALAFATKRMTAEKLLVRILSSCETMANASVVCTDKTGTLTQNVMTVVAGSIGIHGKFVRNLKDNKARTNAPDQDEDRDPSPERDIVDEPQVNRKHADDFSIDQCEISSILSPQLRRLFNQSIAINSTAFEDIDPETKEVVFVGSKTETALLQFAKDLGWDNWKQTRESVEIVQMIPFSSERKAMGVVIRLRSGRYRLFLKGASEILTKMCTRHVVVSKHADQSQDPNARIETRDIDETTKDNISRTIIFYANQMLRTIALCYRDFSSWPPRGAQFQFADEVSYDDLAYDMILVAITGIEDPLRDGVPDAVASCRRAGVTVKMCTGDNVLTARSIATQCGIYTAGGIIMEGPVFRALDPKDRTEVVPRLQVLARSSPEDKKILVETLRSLGDIVGVTGDGTNDGPALKTANVGFSMGIAGTEVAKEASDIILMDDNFSSIVKAIMWGRCVNDAVRKFLQFQISTNITAVIITFVSAVASDQEESVLTAVQLLWINIIMDTFAALALATDPASKSLLDRKPDTRGARLFTADMIKMILGQSIYQVAIILVFHFLGHSILGLDHTTENDKIVVTLVFNTFVFAQIFNSLNCRRLDNKLNIFEGILNNWYFMVVTLIEIGGQVLIVFVGGAAFQVTPIPAREWGISLALGFVSIPLGALIRCIPTPPLERAFIKLRIMTSEDALPVTKPDAIEWNDAIIKVQDNLSLYTKLRGGRANSSPLVLKSRRARISKKERVALPSLMTMVPTIVASSVGAGWTPSRLGLSDPAQNDPSRSSAALWEGKIQLHPDTRPDDPAYQRWGPKQASAPVGSV</sequence>
<dbReference type="Proteomes" id="UP000736335">
    <property type="component" value="Unassembled WGS sequence"/>
</dbReference>
<dbReference type="NCBIfam" id="TIGR01494">
    <property type="entry name" value="ATPase_P-type"/>
    <property type="match status" value="1"/>
</dbReference>
<dbReference type="GO" id="GO:0005524">
    <property type="term" value="F:ATP binding"/>
    <property type="evidence" value="ECO:0007669"/>
    <property type="project" value="UniProtKB-KW"/>
</dbReference>
<keyword evidence="12 17" id="KW-1133">Transmembrane helix</keyword>
<dbReference type="InterPro" id="IPR023214">
    <property type="entry name" value="HAD_sf"/>
</dbReference>
<feature type="domain" description="Cation-transporting P-type ATPase N-terminal" evidence="21">
    <location>
        <begin position="315"/>
        <end position="359"/>
    </location>
</feature>